<evidence type="ECO:0000313" key="3">
    <source>
        <dbReference type="Proteomes" id="UP000276417"/>
    </source>
</evidence>
<keyword evidence="2" id="KW-0614">Plasmid</keyword>
<dbReference type="Proteomes" id="UP000276417">
    <property type="component" value="Plasmid unnamed4"/>
</dbReference>
<dbReference type="RefSeq" id="WP_124875853.1">
    <property type="nucleotide sequence ID" value="NZ_CP034188.1"/>
</dbReference>
<evidence type="ECO:0000313" key="2">
    <source>
        <dbReference type="EMBL" id="AZI45341.1"/>
    </source>
</evidence>
<dbReference type="KEGG" id="dph:EHF33_20745"/>
<dbReference type="AlphaFoldDB" id="A0A3G8YUR6"/>
<keyword evidence="3" id="KW-1185">Reference proteome</keyword>
<name>A0A3G8YUR6_9DEIO</name>
<keyword evidence="1" id="KW-0732">Signal</keyword>
<dbReference type="EMBL" id="CP034188">
    <property type="protein sequence ID" value="AZI45341.1"/>
    <property type="molecule type" value="Genomic_DNA"/>
</dbReference>
<reference evidence="2 3" key="1">
    <citation type="submission" date="2018-11" db="EMBL/GenBank/DDBJ databases">
        <title>Deinococcus shelandsis sp. nov., isolated from South Shetland Islands soil of Antarctica.</title>
        <authorList>
            <person name="Tian J."/>
        </authorList>
    </citation>
    <scope>NUCLEOTIDE SEQUENCE [LARGE SCALE GENOMIC DNA]</scope>
    <source>
        <strain evidence="2 3">S14-83T</strain>
        <plasmid evidence="2 3">unnamed4</plasmid>
    </source>
</reference>
<feature type="signal peptide" evidence="1">
    <location>
        <begin position="1"/>
        <end position="26"/>
    </location>
</feature>
<evidence type="ECO:0008006" key="4">
    <source>
        <dbReference type="Google" id="ProtNLM"/>
    </source>
</evidence>
<evidence type="ECO:0000256" key="1">
    <source>
        <dbReference type="SAM" id="SignalP"/>
    </source>
</evidence>
<gene>
    <name evidence="2" type="ORF">EHF33_20745</name>
</gene>
<dbReference type="OrthoDB" id="9952391at2"/>
<feature type="chain" id="PRO_5018077477" description="Lipoprotein" evidence="1">
    <location>
        <begin position="27"/>
        <end position="134"/>
    </location>
</feature>
<geneLocation type="plasmid" evidence="2 3">
    <name>unnamed4</name>
</geneLocation>
<sequence length="134" mass="14137">MKKLSFLALAGLLALVSCGSGTSQSAAVPYSAVGTWDIRVLPIGQTQVLNDGYAVWISQGDKGELDGSWYDLDSTYLGRAVGNAKAGTVKLTTGNSFISVTDGAFSDNSFKGHYEAGSYGLPDNAKGQFQMTRR</sequence>
<protein>
    <recommendedName>
        <fullName evidence="4">Lipoprotein</fullName>
    </recommendedName>
</protein>
<proteinExistence type="predicted"/>
<accession>A0A3G8YUR6</accession>
<organism evidence="2 3">
    <name type="scientific">Deinococcus psychrotolerans</name>
    <dbReference type="NCBI Taxonomy" id="2489213"/>
    <lineage>
        <taxon>Bacteria</taxon>
        <taxon>Thermotogati</taxon>
        <taxon>Deinococcota</taxon>
        <taxon>Deinococci</taxon>
        <taxon>Deinococcales</taxon>
        <taxon>Deinococcaceae</taxon>
        <taxon>Deinococcus</taxon>
    </lineage>
</organism>
<dbReference type="PROSITE" id="PS51257">
    <property type="entry name" value="PROKAR_LIPOPROTEIN"/>
    <property type="match status" value="1"/>
</dbReference>